<evidence type="ECO:0000313" key="2">
    <source>
        <dbReference type="EMBL" id="BDQ35474.1"/>
    </source>
</evidence>
<dbReference type="Pfam" id="PF04230">
    <property type="entry name" value="PS_pyruv_trans"/>
    <property type="match status" value="1"/>
</dbReference>
<evidence type="ECO:0000259" key="1">
    <source>
        <dbReference type="Pfam" id="PF04230"/>
    </source>
</evidence>
<organism evidence="2 3">
    <name type="scientific">Pseudodesulfovibrio portus</name>
    <dbReference type="NCBI Taxonomy" id="231439"/>
    <lineage>
        <taxon>Bacteria</taxon>
        <taxon>Pseudomonadati</taxon>
        <taxon>Thermodesulfobacteriota</taxon>
        <taxon>Desulfovibrionia</taxon>
        <taxon>Desulfovibrionales</taxon>
        <taxon>Desulfovibrionaceae</taxon>
    </lineage>
</organism>
<evidence type="ECO:0000313" key="3">
    <source>
        <dbReference type="Proteomes" id="UP001061361"/>
    </source>
</evidence>
<protein>
    <recommendedName>
        <fullName evidence="1">Polysaccharide pyruvyl transferase domain-containing protein</fullName>
    </recommendedName>
</protein>
<dbReference type="PANTHER" id="PTHR36836">
    <property type="entry name" value="COLANIC ACID BIOSYNTHESIS PROTEIN WCAK"/>
    <property type="match status" value="1"/>
</dbReference>
<reference evidence="2" key="1">
    <citation type="submission" date="2022-08" db="EMBL/GenBank/DDBJ databases">
        <title>Genome Sequence of the sulphate-reducing bacterium, Pseudodesulfovibrio portus JCM14722.</title>
        <authorList>
            <person name="Kondo R."/>
            <person name="Kataoka T."/>
        </authorList>
    </citation>
    <scope>NUCLEOTIDE SEQUENCE</scope>
    <source>
        <strain evidence="2">JCM 14722</strain>
    </source>
</reference>
<dbReference type="RefSeq" id="WP_264982364.1">
    <property type="nucleotide sequence ID" value="NZ_AP026708.1"/>
</dbReference>
<dbReference type="InterPro" id="IPR007345">
    <property type="entry name" value="Polysacch_pyruvyl_Trfase"/>
</dbReference>
<accession>A0ABN6RXR5</accession>
<keyword evidence="3" id="KW-1185">Reference proteome</keyword>
<proteinExistence type="predicted"/>
<gene>
    <name evidence="2" type="ORF">JCM14722_30160</name>
</gene>
<dbReference type="EMBL" id="AP026708">
    <property type="protein sequence ID" value="BDQ35474.1"/>
    <property type="molecule type" value="Genomic_DNA"/>
</dbReference>
<dbReference type="Proteomes" id="UP001061361">
    <property type="component" value="Chromosome"/>
</dbReference>
<sequence>MKVLIPENIPAHNKGEEAILRGILRTFGDIEVEKLYLYSTSPDYDQKIYGNPVEVITDTLIPYARTTKWVKIKHLLGQIPKHLLYLIMRKIDKGLPSKFFKSKLFQAYDEVDCVICAHDNAYAIMHNALILFCNFINVPVVVYGTSLKSFVYERPLAKAAFKMGLERVNLATTREALSYSIVRDKLEIRNANIHLTADKAFLVSPDDASVGRTVLEKHGLDVDKDVIVGATLVNKTDVFHGCLKSIADESEKMAARVSIYAQYFDYIVEKCGAKIAFFPHSIGPKEFHDDRVMARRVLEACKHKDQMVAIEDDLSVSTLKSMQLHCAFFTGERTHSCIGAASVLTPFLSLTYEDDHRTWGILGEMVGAKEWIYNISKMEKETLTAAFDNAWDNKKKIVAHLEERIPQVVDNSMMNGHHLKQLLSEYGLG</sequence>
<feature type="domain" description="Polysaccharide pyruvyl transferase" evidence="1">
    <location>
        <begin position="13"/>
        <end position="353"/>
    </location>
</feature>
<name>A0ABN6RXR5_9BACT</name>
<dbReference type="PANTHER" id="PTHR36836:SF1">
    <property type="entry name" value="COLANIC ACID BIOSYNTHESIS PROTEIN WCAK"/>
    <property type="match status" value="1"/>
</dbReference>